<sequence length="334" mass="38577">MRDTEYKGINTQIRVAETKLFSREDYEKMLRAEGLRGALDVLKGTDYYFDEQEVLHTKNFDQFLMARLQTVYDELFEMTPNREVVEIYTLRYSYHNLKVLLKQKLKEVDLEHLLIPIGKESISTLRNLVKTEQSEILDPIIVEAVQHALEDYKTFERIEAIDVYMDTYYYKHIRAIADELNNATISKVVDVMIDLDNLSTVIRSLNQQKSRSFLHTVLSSSGSIAKQAIIDAADQGKGALSELYLSQPYAKELDAILGDSRAEINPMMLDRIIEEIIDELMDEGKYQAFGPMPVVAYIFAIEKEVTNIRLILVGKDNQIDDQILRERMRPIYGS</sequence>
<dbReference type="InterPro" id="IPR035067">
    <property type="entry name" value="V-type_ATPase_csu/dsu"/>
</dbReference>
<dbReference type="PANTHER" id="PTHR38682:SF1">
    <property type="entry name" value="V-TYPE ATP SYNTHASE SUBUNIT C"/>
    <property type="match status" value="1"/>
</dbReference>
<dbReference type="Gene3D" id="1.20.1690.10">
    <property type="entry name" value="V-type ATP synthase subunit C domain"/>
    <property type="match status" value="2"/>
</dbReference>
<dbReference type="RefSeq" id="WP_344911773.1">
    <property type="nucleotide sequence ID" value="NZ_BAABDL010000076.1"/>
</dbReference>
<gene>
    <name evidence="4" type="ORF">GCM10022410_14620</name>
</gene>
<dbReference type="InterPro" id="IPR044911">
    <property type="entry name" value="V-type_ATPase_csu/dsu_dom_3"/>
</dbReference>
<evidence type="ECO:0000256" key="3">
    <source>
        <dbReference type="ARBA" id="ARBA00023065"/>
    </source>
</evidence>
<protein>
    <submittedName>
        <fullName evidence="4">V-type ATPase subunit</fullName>
    </submittedName>
</protein>
<dbReference type="SUPFAM" id="SSF103486">
    <property type="entry name" value="V-type ATP synthase subunit C"/>
    <property type="match status" value="1"/>
</dbReference>
<organism evidence="4 5">
    <name type="scientific">Amphibacillus indicireducens</name>
    <dbReference type="NCBI Taxonomy" id="1076330"/>
    <lineage>
        <taxon>Bacteria</taxon>
        <taxon>Bacillati</taxon>
        <taxon>Bacillota</taxon>
        <taxon>Bacilli</taxon>
        <taxon>Bacillales</taxon>
        <taxon>Bacillaceae</taxon>
        <taxon>Amphibacillus</taxon>
    </lineage>
</organism>
<accession>A0ABP7VMZ3</accession>
<evidence type="ECO:0000256" key="1">
    <source>
        <dbReference type="ARBA" id="ARBA00006709"/>
    </source>
</evidence>
<evidence type="ECO:0000313" key="5">
    <source>
        <dbReference type="Proteomes" id="UP001501734"/>
    </source>
</evidence>
<comment type="similarity">
    <text evidence="1">Belongs to the V-ATPase V0D/AC39 subunit family.</text>
</comment>
<comment type="caution">
    <text evidence="4">The sequence shown here is derived from an EMBL/GenBank/DDBJ whole genome shotgun (WGS) entry which is preliminary data.</text>
</comment>
<keyword evidence="3" id="KW-0406">Ion transport</keyword>
<name>A0ABP7VMZ3_9BACI</name>
<evidence type="ECO:0000256" key="2">
    <source>
        <dbReference type="ARBA" id="ARBA00022448"/>
    </source>
</evidence>
<keyword evidence="5" id="KW-1185">Reference proteome</keyword>
<reference evidence="5" key="1">
    <citation type="journal article" date="2019" name="Int. J. Syst. Evol. Microbiol.">
        <title>The Global Catalogue of Microorganisms (GCM) 10K type strain sequencing project: providing services to taxonomists for standard genome sequencing and annotation.</title>
        <authorList>
            <consortium name="The Broad Institute Genomics Platform"/>
            <consortium name="The Broad Institute Genome Sequencing Center for Infectious Disease"/>
            <person name="Wu L."/>
            <person name="Ma J."/>
        </authorList>
    </citation>
    <scope>NUCLEOTIDE SEQUENCE [LARGE SCALE GENOMIC DNA]</scope>
    <source>
        <strain evidence="5">JCM 17250</strain>
    </source>
</reference>
<dbReference type="EMBL" id="BAABDL010000076">
    <property type="protein sequence ID" value="GAA4069833.1"/>
    <property type="molecule type" value="Genomic_DNA"/>
</dbReference>
<proteinExistence type="inferred from homology"/>
<dbReference type="InterPro" id="IPR050873">
    <property type="entry name" value="V-ATPase_V0D/AC39_subunit"/>
</dbReference>
<dbReference type="InterPro" id="IPR002843">
    <property type="entry name" value="ATPase_V0-cplx_csu/dsu"/>
</dbReference>
<dbReference type="Proteomes" id="UP001501734">
    <property type="component" value="Unassembled WGS sequence"/>
</dbReference>
<dbReference type="Pfam" id="PF01992">
    <property type="entry name" value="vATP-synt_AC39"/>
    <property type="match status" value="1"/>
</dbReference>
<dbReference type="Gene3D" id="1.10.132.50">
    <property type="entry name" value="ATP synthase (C/AC39) subunit, domain 3"/>
    <property type="match status" value="1"/>
</dbReference>
<dbReference type="InterPro" id="IPR036079">
    <property type="entry name" value="ATPase_csu/dsu_sf"/>
</dbReference>
<evidence type="ECO:0000313" key="4">
    <source>
        <dbReference type="EMBL" id="GAA4069833.1"/>
    </source>
</evidence>
<keyword evidence="2" id="KW-0813">Transport</keyword>
<dbReference type="PANTHER" id="PTHR38682">
    <property type="entry name" value="V-TYPE ATP SYNTHASE SUBUNIT C"/>
    <property type="match status" value="1"/>
</dbReference>